<keyword evidence="1" id="KW-0560">Oxidoreductase</keyword>
<evidence type="ECO:0000259" key="2">
    <source>
        <dbReference type="Pfam" id="PF00248"/>
    </source>
</evidence>
<dbReference type="InterPro" id="IPR023210">
    <property type="entry name" value="NADP_OxRdtase_dom"/>
</dbReference>
<accession>A0A5B0EL96</accession>
<dbReference type="InterPro" id="IPR036812">
    <property type="entry name" value="NAD(P)_OxRdtase_dom_sf"/>
</dbReference>
<name>A0A5B0EL96_9MICC</name>
<organism evidence="3 4">
    <name type="scientific">Paeniglutamicibacter gangotriensis</name>
    <dbReference type="NCBI Taxonomy" id="254787"/>
    <lineage>
        <taxon>Bacteria</taxon>
        <taxon>Bacillati</taxon>
        <taxon>Actinomycetota</taxon>
        <taxon>Actinomycetes</taxon>
        <taxon>Micrococcales</taxon>
        <taxon>Micrococcaceae</taxon>
        <taxon>Paeniglutamicibacter</taxon>
    </lineage>
</organism>
<dbReference type="Proteomes" id="UP000323856">
    <property type="component" value="Unassembled WGS sequence"/>
</dbReference>
<protein>
    <submittedName>
        <fullName evidence="3">Aldo/keto reductase</fullName>
    </submittedName>
</protein>
<proteinExistence type="predicted"/>
<evidence type="ECO:0000313" key="4">
    <source>
        <dbReference type="Proteomes" id="UP000323856"/>
    </source>
</evidence>
<dbReference type="GO" id="GO:0005737">
    <property type="term" value="C:cytoplasm"/>
    <property type="evidence" value="ECO:0007669"/>
    <property type="project" value="TreeGrafter"/>
</dbReference>
<dbReference type="OrthoDB" id="9768793at2"/>
<sequence length="339" mass="36282">MHAKNENMTTRVLASKNVNPLGFGAMNITHGYSSFPSDEDAGRLLHEVLDGGVDHIDTATLYGGHRSENLIGQYLKKRRDEYFLASKGGLALVAGRGKIDGRPETLRAQVDASLTRLGTDHIDLYYLHRLDPAVPVQESVGALAEAVAQGKIGGIGLSEISAATLREAHAVHPIAAVQNEYSLATRNPELGVLAACAELGTAFVAFSPLYRGYLSGNLRETASLPAGDMRHSMPRFETENYAHNLELVDRLAEFAARLGTTAAALSLAWVLAQGEHVHAIPGTKRSDHFAENLGALSVALSPAELAEAGQIINQSTIAGPRYNVHQQKTIDSEEFATAS</sequence>
<gene>
    <name evidence="3" type="ORF">FQ154_03995</name>
</gene>
<dbReference type="InterPro" id="IPR020471">
    <property type="entry name" value="AKR"/>
</dbReference>
<dbReference type="PANTHER" id="PTHR43625">
    <property type="entry name" value="AFLATOXIN B1 ALDEHYDE REDUCTASE"/>
    <property type="match status" value="1"/>
</dbReference>
<dbReference type="GO" id="GO:0016491">
    <property type="term" value="F:oxidoreductase activity"/>
    <property type="evidence" value="ECO:0007669"/>
    <property type="project" value="UniProtKB-KW"/>
</dbReference>
<dbReference type="InterPro" id="IPR050791">
    <property type="entry name" value="Aldo-Keto_reductase"/>
</dbReference>
<dbReference type="SUPFAM" id="SSF51430">
    <property type="entry name" value="NAD(P)-linked oxidoreductase"/>
    <property type="match status" value="1"/>
</dbReference>
<dbReference type="PRINTS" id="PR00069">
    <property type="entry name" value="ALDKETRDTASE"/>
</dbReference>
<dbReference type="Gene3D" id="3.20.20.100">
    <property type="entry name" value="NADP-dependent oxidoreductase domain"/>
    <property type="match status" value="1"/>
</dbReference>
<dbReference type="Pfam" id="PF00248">
    <property type="entry name" value="Aldo_ket_red"/>
    <property type="match status" value="1"/>
</dbReference>
<dbReference type="PANTHER" id="PTHR43625:SF40">
    <property type="entry name" value="ALDO-KETO REDUCTASE YAKC [NADP(+)]"/>
    <property type="match status" value="1"/>
</dbReference>
<reference evidence="3 4" key="1">
    <citation type="submission" date="2019-07" db="EMBL/GenBank/DDBJ databases">
        <title>Analysis of the biochemical properties, biological activity and biotechnological potential of siderophores and biosurfactants produced by Antarctic psychrotolerant bacteria.</title>
        <authorList>
            <person name="Styczynski M."/>
            <person name="Krucon T."/>
            <person name="Decewicz P."/>
            <person name="Dziewit L."/>
        </authorList>
    </citation>
    <scope>NUCLEOTIDE SEQUENCE [LARGE SCALE GENOMIC DNA]</scope>
    <source>
        <strain evidence="3 4">ANT_H27</strain>
    </source>
</reference>
<dbReference type="AlphaFoldDB" id="A0A5B0EL96"/>
<evidence type="ECO:0000313" key="3">
    <source>
        <dbReference type="EMBL" id="KAA0978925.1"/>
    </source>
</evidence>
<evidence type="ECO:0000256" key="1">
    <source>
        <dbReference type="ARBA" id="ARBA00023002"/>
    </source>
</evidence>
<feature type="domain" description="NADP-dependent oxidoreductase" evidence="2">
    <location>
        <begin position="20"/>
        <end position="309"/>
    </location>
</feature>
<comment type="caution">
    <text evidence="3">The sequence shown here is derived from an EMBL/GenBank/DDBJ whole genome shotgun (WGS) entry which is preliminary data.</text>
</comment>
<dbReference type="EMBL" id="VOBL01000003">
    <property type="protein sequence ID" value="KAA0978925.1"/>
    <property type="molecule type" value="Genomic_DNA"/>
</dbReference>